<feature type="transmembrane region" description="Helical" evidence="1">
    <location>
        <begin position="68"/>
        <end position="88"/>
    </location>
</feature>
<accession>A0A1G5YFU7</accession>
<evidence type="ECO:0000313" key="2">
    <source>
        <dbReference type="EMBL" id="SDA80795.1"/>
    </source>
</evidence>
<protein>
    <submittedName>
        <fullName evidence="2">Putative Holin-X, holin superfamily III</fullName>
    </submittedName>
</protein>
<dbReference type="InterPro" id="IPR009937">
    <property type="entry name" value="Phage_holin_3_6"/>
</dbReference>
<keyword evidence="1" id="KW-0472">Membrane</keyword>
<organism evidence="2 3">
    <name type="scientific">Algoriphagus alkaliphilus</name>
    <dbReference type="NCBI Taxonomy" id="279824"/>
    <lineage>
        <taxon>Bacteria</taxon>
        <taxon>Pseudomonadati</taxon>
        <taxon>Bacteroidota</taxon>
        <taxon>Cytophagia</taxon>
        <taxon>Cytophagales</taxon>
        <taxon>Cyclobacteriaceae</taxon>
        <taxon>Algoriphagus</taxon>
    </lineage>
</organism>
<feature type="transmembrane region" description="Helical" evidence="1">
    <location>
        <begin position="37"/>
        <end position="62"/>
    </location>
</feature>
<dbReference type="STRING" id="279824.SAMN03080617_02469"/>
<dbReference type="AlphaFoldDB" id="A0A1G5YFU7"/>
<reference evidence="3" key="1">
    <citation type="submission" date="2016-10" db="EMBL/GenBank/DDBJ databases">
        <authorList>
            <person name="Varghese N."/>
            <person name="Submissions S."/>
        </authorList>
    </citation>
    <scope>NUCLEOTIDE SEQUENCE [LARGE SCALE GENOMIC DNA]</scope>
    <source>
        <strain evidence="3">DSM 22703</strain>
    </source>
</reference>
<keyword evidence="3" id="KW-1185">Reference proteome</keyword>
<name>A0A1G5YFU7_9BACT</name>
<dbReference type="OrthoDB" id="826897at2"/>
<sequence>MLKISHIIETVKGIVETRVGLVKQEIQKQFVEILSRIILLILMGSLLLLVFLFLSLSLAFFLSQVTKSPYLGFLIVAMIYFMVVILLFQTKDSLQIQKKTEGLLNNFIFKMKRNKNENDDEQLP</sequence>
<dbReference type="Pfam" id="PF07332">
    <property type="entry name" value="Phage_holin_3_6"/>
    <property type="match status" value="1"/>
</dbReference>
<gene>
    <name evidence="2" type="ORF">SAMN03080617_02469</name>
</gene>
<dbReference type="EMBL" id="FMXE01000016">
    <property type="protein sequence ID" value="SDA80795.1"/>
    <property type="molecule type" value="Genomic_DNA"/>
</dbReference>
<keyword evidence="1" id="KW-1133">Transmembrane helix</keyword>
<dbReference type="Proteomes" id="UP000198756">
    <property type="component" value="Unassembled WGS sequence"/>
</dbReference>
<keyword evidence="1" id="KW-0812">Transmembrane</keyword>
<evidence type="ECO:0000256" key="1">
    <source>
        <dbReference type="SAM" id="Phobius"/>
    </source>
</evidence>
<evidence type="ECO:0000313" key="3">
    <source>
        <dbReference type="Proteomes" id="UP000198756"/>
    </source>
</evidence>
<dbReference type="RefSeq" id="WP_092730374.1">
    <property type="nucleotide sequence ID" value="NZ_FMXE01000016.1"/>
</dbReference>
<proteinExistence type="predicted"/>